<evidence type="ECO:0000313" key="1">
    <source>
        <dbReference type="EMBL" id="CRK98046.1"/>
    </source>
</evidence>
<evidence type="ECO:0000313" key="2">
    <source>
        <dbReference type="Proteomes" id="UP000183832"/>
    </source>
</evidence>
<accession>A0A1J1IG78</accession>
<dbReference type="EMBL" id="CVRI01000047">
    <property type="protein sequence ID" value="CRK98046.1"/>
    <property type="molecule type" value="Genomic_DNA"/>
</dbReference>
<sequence>MEIQWHLKELKTFPPIMWKQNLLPLRRSCRCLKKKIYCSLEEAAVAKEEATAAQKKLPLPKRRSYCRSEEAAVA</sequence>
<reference evidence="1 2" key="1">
    <citation type="submission" date="2015-04" db="EMBL/GenBank/DDBJ databases">
        <authorList>
            <person name="Syromyatnikov M.Y."/>
            <person name="Popov V.N."/>
        </authorList>
    </citation>
    <scope>NUCLEOTIDE SEQUENCE [LARGE SCALE GENOMIC DNA]</scope>
</reference>
<protein>
    <submittedName>
        <fullName evidence="1">CLUMA_CG011415, isoform A</fullName>
    </submittedName>
</protein>
<name>A0A1J1IG78_9DIPT</name>
<keyword evidence="2" id="KW-1185">Reference proteome</keyword>
<organism evidence="1 2">
    <name type="scientific">Clunio marinus</name>
    <dbReference type="NCBI Taxonomy" id="568069"/>
    <lineage>
        <taxon>Eukaryota</taxon>
        <taxon>Metazoa</taxon>
        <taxon>Ecdysozoa</taxon>
        <taxon>Arthropoda</taxon>
        <taxon>Hexapoda</taxon>
        <taxon>Insecta</taxon>
        <taxon>Pterygota</taxon>
        <taxon>Neoptera</taxon>
        <taxon>Endopterygota</taxon>
        <taxon>Diptera</taxon>
        <taxon>Nematocera</taxon>
        <taxon>Chironomoidea</taxon>
        <taxon>Chironomidae</taxon>
        <taxon>Clunio</taxon>
    </lineage>
</organism>
<dbReference type="AlphaFoldDB" id="A0A1J1IG78"/>
<dbReference type="Proteomes" id="UP000183832">
    <property type="component" value="Unassembled WGS sequence"/>
</dbReference>
<proteinExistence type="predicted"/>
<gene>
    <name evidence="1" type="ORF">CLUMA_CG011415</name>
</gene>